<reference evidence="1" key="1">
    <citation type="submission" date="2020-08" db="EMBL/GenBank/DDBJ databases">
        <title>Multicomponent nature underlies the extraordinary mechanical properties of spider dragline silk.</title>
        <authorList>
            <person name="Kono N."/>
            <person name="Nakamura H."/>
            <person name="Mori M."/>
            <person name="Yoshida Y."/>
            <person name="Ohtoshi R."/>
            <person name="Malay A.D."/>
            <person name="Moran D.A.P."/>
            <person name="Tomita M."/>
            <person name="Numata K."/>
            <person name="Arakawa K."/>
        </authorList>
    </citation>
    <scope>NUCLEOTIDE SEQUENCE</scope>
</reference>
<dbReference type="EMBL" id="BMAW01006175">
    <property type="protein sequence ID" value="GFS97688.1"/>
    <property type="molecule type" value="Genomic_DNA"/>
</dbReference>
<accession>A0A8X6N796</accession>
<name>A0A8X6N796_NEPPI</name>
<evidence type="ECO:0000313" key="2">
    <source>
        <dbReference type="Proteomes" id="UP000887013"/>
    </source>
</evidence>
<sequence length="86" mass="9930">MKGSASFCIVKKALLRYKSMDEIEEKKRNKLVWCPEANTHRLHTKDMEFLRPSCIMPAHIMTSLMENDVFTSCFEVLATSLAYANQ</sequence>
<proteinExistence type="predicted"/>
<dbReference type="AlphaFoldDB" id="A0A8X6N796"/>
<evidence type="ECO:0000313" key="1">
    <source>
        <dbReference type="EMBL" id="GFS97688.1"/>
    </source>
</evidence>
<gene>
    <name evidence="1" type="ORF">NPIL_476141</name>
</gene>
<organism evidence="1 2">
    <name type="scientific">Nephila pilipes</name>
    <name type="common">Giant wood spider</name>
    <name type="synonym">Nephila maculata</name>
    <dbReference type="NCBI Taxonomy" id="299642"/>
    <lineage>
        <taxon>Eukaryota</taxon>
        <taxon>Metazoa</taxon>
        <taxon>Ecdysozoa</taxon>
        <taxon>Arthropoda</taxon>
        <taxon>Chelicerata</taxon>
        <taxon>Arachnida</taxon>
        <taxon>Araneae</taxon>
        <taxon>Araneomorphae</taxon>
        <taxon>Entelegynae</taxon>
        <taxon>Araneoidea</taxon>
        <taxon>Nephilidae</taxon>
        <taxon>Nephila</taxon>
    </lineage>
</organism>
<dbReference type="Proteomes" id="UP000887013">
    <property type="component" value="Unassembled WGS sequence"/>
</dbReference>
<protein>
    <submittedName>
        <fullName evidence="1">Uncharacterized protein</fullName>
    </submittedName>
</protein>
<comment type="caution">
    <text evidence="1">The sequence shown here is derived from an EMBL/GenBank/DDBJ whole genome shotgun (WGS) entry which is preliminary data.</text>
</comment>
<keyword evidence="2" id="KW-1185">Reference proteome</keyword>